<dbReference type="AlphaFoldDB" id="A0A841R3Z4"/>
<evidence type="ECO:0000313" key="1">
    <source>
        <dbReference type="EMBL" id="MBB6477790.1"/>
    </source>
</evidence>
<dbReference type="Pfam" id="PF04634">
    <property type="entry name" value="YezG-like"/>
    <property type="match status" value="1"/>
</dbReference>
<gene>
    <name evidence="1" type="ORF">HNR45_000823</name>
</gene>
<sequence>MNEQMQAAYADVMQAITALIKEPWGRVVWRTLMATEPLHYFYYRPKTRAEYVYWTDSVWRTGGSEEDLWLQMAAADTAVRELWKAWIAENPGRSPWTSAMLEFSPRGLESAMYGHRHHYQVDPIEEQFSWEYERFGAVYLPLRLRRLLAAAYSAWHRPLRKQRHRLWRRRPRGYWERLPGEMPAYRGVRRVRVHALRNENKATAAAKANETKKDA</sequence>
<dbReference type="RefSeq" id="WP_159822747.1">
    <property type="nucleotide sequence ID" value="NZ_CABWNB010000002.1"/>
</dbReference>
<reference evidence="1 2" key="1">
    <citation type="submission" date="2020-08" db="EMBL/GenBank/DDBJ databases">
        <title>Genomic Encyclopedia of Type Strains, Phase IV (KMG-IV): sequencing the most valuable type-strain genomes for metagenomic binning, comparative biology and taxonomic classification.</title>
        <authorList>
            <person name="Goeker M."/>
        </authorList>
    </citation>
    <scope>NUCLEOTIDE SEQUENCE [LARGE SCALE GENOMIC DNA]</scope>
    <source>
        <strain evidence="1 2">DSM 21255</strain>
    </source>
</reference>
<dbReference type="GeneID" id="93486105"/>
<organism evidence="1 2">
    <name type="scientific">Negativicoccus succinicivorans</name>
    <dbReference type="NCBI Taxonomy" id="620903"/>
    <lineage>
        <taxon>Bacteria</taxon>
        <taxon>Bacillati</taxon>
        <taxon>Bacillota</taxon>
        <taxon>Negativicutes</taxon>
        <taxon>Veillonellales</taxon>
        <taxon>Veillonellaceae</taxon>
        <taxon>Negativicoccus</taxon>
    </lineage>
</organism>
<dbReference type="EMBL" id="JACHHI010000003">
    <property type="protein sequence ID" value="MBB6477790.1"/>
    <property type="molecule type" value="Genomic_DNA"/>
</dbReference>
<name>A0A841R3Z4_9FIRM</name>
<dbReference type="Gene3D" id="3.30.500.20">
    <property type="entry name" value="BH3703-like domains"/>
    <property type="match status" value="1"/>
</dbReference>
<dbReference type="Proteomes" id="UP000591941">
    <property type="component" value="Unassembled WGS sequence"/>
</dbReference>
<dbReference type="InterPro" id="IPR036170">
    <property type="entry name" value="YezG-like_sf"/>
</dbReference>
<dbReference type="OrthoDB" id="1633905at2"/>
<accession>A0A841R3Z4</accession>
<evidence type="ECO:0000313" key="2">
    <source>
        <dbReference type="Proteomes" id="UP000591941"/>
    </source>
</evidence>
<comment type="caution">
    <text evidence="1">The sequence shown here is derived from an EMBL/GenBank/DDBJ whole genome shotgun (WGS) entry which is preliminary data.</text>
</comment>
<keyword evidence="2" id="KW-1185">Reference proteome</keyword>
<proteinExistence type="predicted"/>
<protein>
    <submittedName>
        <fullName evidence="1">Uncharacterized protein</fullName>
    </submittedName>
</protein>
<dbReference type="SUPFAM" id="SSF160424">
    <property type="entry name" value="BH3703-like"/>
    <property type="match status" value="1"/>
</dbReference>
<dbReference type="InterPro" id="IPR006728">
    <property type="entry name" value="YezG-like"/>
</dbReference>